<feature type="domain" description="Helicase ATP-binding" evidence="3">
    <location>
        <begin position="166"/>
        <end position="331"/>
    </location>
</feature>
<dbReference type="Pfam" id="PF01844">
    <property type="entry name" value="HNH"/>
    <property type="match status" value="1"/>
</dbReference>
<dbReference type="PROSITE" id="PS51194">
    <property type="entry name" value="HELICASE_CTER"/>
    <property type="match status" value="1"/>
</dbReference>
<feature type="domain" description="Helicase C-terminal" evidence="4">
    <location>
        <begin position="476"/>
        <end position="634"/>
    </location>
</feature>
<evidence type="ECO:0000313" key="5">
    <source>
        <dbReference type="EMBL" id="KAK9075476.1"/>
    </source>
</evidence>
<accession>A0AAP0DHY9</accession>
<dbReference type="InterPro" id="IPR002711">
    <property type="entry name" value="HNH"/>
</dbReference>
<dbReference type="GO" id="GO:0016787">
    <property type="term" value="F:hydrolase activity"/>
    <property type="evidence" value="ECO:0007669"/>
    <property type="project" value="UniProtKB-KW"/>
</dbReference>
<dbReference type="SUPFAM" id="SSF52540">
    <property type="entry name" value="P-loop containing nucleoside triphosphate hydrolases"/>
    <property type="match status" value="2"/>
</dbReference>
<dbReference type="GO" id="GO:0005524">
    <property type="term" value="F:ATP binding"/>
    <property type="evidence" value="ECO:0007669"/>
    <property type="project" value="InterPro"/>
</dbReference>
<dbReference type="Pfam" id="PF00271">
    <property type="entry name" value="Helicase_C"/>
    <property type="match status" value="1"/>
</dbReference>
<dbReference type="GO" id="GO:0004520">
    <property type="term" value="F:DNA endonuclease activity"/>
    <property type="evidence" value="ECO:0007669"/>
    <property type="project" value="TreeGrafter"/>
</dbReference>
<dbReference type="Gene3D" id="3.40.50.300">
    <property type="entry name" value="P-loop containing nucleotide triphosphate hydrolases"/>
    <property type="match status" value="1"/>
</dbReference>
<dbReference type="CDD" id="cd00085">
    <property type="entry name" value="HNHc"/>
    <property type="match status" value="1"/>
</dbReference>
<dbReference type="InterPro" id="IPR001650">
    <property type="entry name" value="Helicase_C-like"/>
</dbReference>
<proteinExistence type="predicted"/>
<dbReference type="InterPro" id="IPR038718">
    <property type="entry name" value="SNF2-like_sf"/>
</dbReference>
<dbReference type="EMBL" id="JBCNJP010000007">
    <property type="protein sequence ID" value="KAK9075476.1"/>
    <property type="molecule type" value="Genomic_DNA"/>
</dbReference>
<comment type="caution">
    <text evidence="5">The sequence shown here is derived from an EMBL/GenBank/DDBJ whole genome shotgun (WGS) entry which is preliminary data.</text>
</comment>
<evidence type="ECO:0000259" key="3">
    <source>
        <dbReference type="PROSITE" id="PS51192"/>
    </source>
</evidence>
<evidence type="ECO:0000256" key="2">
    <source>
        <dbReference type="SAM" id="MobiDB-lite"/>
    </source>
</evidence>
<dbReference type="GO" id="GO:0006281">
    <property type="term" value="P:DNA repair"/>
    <property type="evidence" value="ECO:0007669"/>
    <property type="project" value="TreeGrafter"/>
</dbReference>
<dbReference type="InterPro" id="IPR014001">
    <property type="entry name" value="Helicase_ATP-bd"/>
</dbReference>
<evidence type="ECO:0000313" key="6">
    <source>
        <dbReference type="Proteomes" id="UP001408789"/>
    </source>
</evidence>
<dbReference type="GO" id="GO:0008270">
    <property type="term" value="F:zinc ion binding"/>
    <property type="evidence" value="ECO:0007669"/>
    <property type="project" value="InterPro"/>
</dbReference>
<keyword evidence="6" id="KW-1185">Reference proteome</keyword>
<evidence type="ECO:0008006" key="7">
    <source>
        <dbReference type="Google" id="ProtNLM"/>
    </source>
</evidence>
<dbReference type="SMART" id="SM00487">
    <property type="entry name" value="DEXDc"/>
    <property type="match status" value="1"/>
</dbReference>
<feature type="compositionally biased region" description="Basic and acidic residues" evidence="2">
    <location>
        <begin position="1139"/>
        <end position="1156"/>
    </location>
</feature>
<dbReference type="InterPro" id="IPR027417">
    <property type="entry name" value="P-loop_NTPase"/>
</dbReference>
<dbReference type="SMART" id="SM00490">
    <property type="entry name" value="HELICc"/>
    <property type="match status" value="1"/>
</dbReference>
<gene>
    <name evidence="5" type="ORF">SSX86_003800</name>
</gene>
<dbReference type="InterPro" id="IPR000330">
    <property type="entry name" value="SNF2_N"/>
</dbReference>
<dbReference type="Gene3D" id="3.40.50.10810">
    <property type="entry name" value="Tandem AAA-ATPase domain"/>
    <property type="match status" value="1"/>
</dbReference>
<dbReference type="InterPro" id="IPR021109">
    <property type="entry name" value="Peptidase_aspartic_dom_sf"/>
</dbReference>
<dbReference type="GO" id="GO:0003676">
    <property type="term" value="F:nucleic acid binding"/>
    <property type="evidence" value="ECO:0007669"/>
    <property type="project" value="InterPro"/>
</dbReference>
<feature type="region of interest" description="Disordered" evidence="2">
    <location>
        <begin position="1139"/>
        <end position="1177"/>
    </location>
</feature>
<name>A0AAP0DHY9_9ASTR</name>
<organism evidence="5 6">
    <name type="scientific">Deinandra increscens subsp. villosa</name>
    <dbReference type="NCBI Taxonomy" id="3103831"/>
    <lineage>
        <taxon>Eukaryota</taxon>
        <taxon>Viridiplantae</taxon>
        <taxon>Streptophyta</taxon>
        <taxon>Embryophyta</taxon>
        <taxon>Tracheophyta</taxon>
        <taxon>Spermatophyta</taxon>
        <taxon>Magnoliopsida</taxon>
        <taxon>eudicotyledons</taxon>
        <taxon>Gunneridae</taxon>
        <taxon>Pentapetalae</taxon>
        <taxon>asterids</taxon>
        <taxon>campanulids</taxon>
        <taxon>Asterales</taxon>
        <taxon>Asteraceae</taxon>
        <taxon>Asteroideae</taxon>
        <taxon>Heliantheae alliance</taxon>
        <taxon>Madieae</taxon>
        <taxon>Madiinae</taxon>
        <taxon>Deinandra</taxon>
    </lineage>
</organism>
<dbReference type="GO" id="GO:0031297">
    <property type="term" value="P:replication fork processing"/>
    <property type="evidence" value="ECO:0007669"/>
    <property type="project" value="TreeGrafter"/>
</dbReference>
<dbReference type="CDD" id="cd18793">
    <property type="entry name" value="SF2_C_SNF"/>
    <property type="match status" value="1"/>
</dbReference>
<dbReference type="Gene3D" id="1.10.30.50">
    <property type="match status" value="1"/>
</dbReference>
<keyword evidence="1" id="KW-0378">Hydrolase</keyword>
<dbReference type="CDD" id="cd18010">
    <property type="entry name" value="DEXHc_HARP_SMARCAL1"/>
    <property type="match status" value="1"/>
</dbReference>
<dbReference type="SMART" id="SM00507">
    <property type="entry name" value="HNHc"/>
    <property type="match status" value="1"/>
</dbReference>
<evidence type="ECO:0000256" key="1">
    <source>
        <dbReference type="ARBA" id="ARBA00022801"/>
    </source>
</evidence>
<dbReference type="Gene3D" id="2.40.70.10">
    <property type="entry name" value="Acid Proteases"/>
    <property type="match status" value="1"/>
</dbReference>
<dbReference type="Proteomes" id="UP001408789">
    <property type="component" value="Unassembled WGS sequence"/>
</dbReference>
<dbReference type="CDD" id="cd00303">
    <property type="entry name" value="retropepsin_like"/>
    <property type="match status" value="1"/>
</dbReference>
<dbReference type="PROSITE" id="PS51192">
    <property type="entry name" value="HELICASE_ATP_BIND_1"/>
    <property type="match status" value="1"/>
</dbReference>
<dbReference type="PANTHER" id="PTHR45766:SF5">
    <property type="entry name" value="SNF2 DOMAIN-CONTAINING PROTEIN _ HELICASE DOMAIN-CONTAINING PROTEIN _ HNH ENDONUCLEASE DOMAIN-CONTAINING PROTEIN"/>
    <property type="match status" value="1"/>
</dbReference>
<sequence length="1401" mass="158425">MEAKRKAPPGDDESLKLVKCQKLLSSHKFMVRLEISSPDSFSVKPFPVEGYTFPGEDACFQKLSDCLPNGVVPSHYTQTHHVGGGEACVFNLKDYDSVVKALRSEGIDYEDIPYVTRRAVSALSREGRWEPCRPEHLSDQKVDELMGQLPNSLLEVLLPFQIDGVRFGLRRGGRCLIADEMGLGKTLQAIAIASCFMNEGPILVVCPAILRYTWAEELEHWLPSCLPSDIHLVFGHIDNPENLARSPKVVIISYTMLNKLKKNILKQKWAVLIVDESHHVRCTKRKSSEAGETQAVLDVASKINHIILLSGTPSLSRPYDIFHQINILWPGLLGKDKLVFAKTYCSMSTARTYQGIVYQDFSKGIRLEELNVLLKQTVMIRRLKDHVLMQLPPIRRQIINLVIEKSEFDFAKEVCSMANNDASTENEDQDDLNKHDGKNDDAFCNSSRLSSQVIGIAKLSGFKEWLLMHPIIAESDDDESFDSSQSSHKMIVFVHYHKVTDRLQEFLCEKGIKFVRIDGRDASARDRQQAINSFQHSKEACKVKIALVGILAGSSGLDLSVAQNVVFLELPEKISDFQQAESRAHRRGQTNAVNVYIFCAKGTIDESHWKRLNRSLHRTSSTVDGKYDSMKEIMIEDVSLLKTIEEKNKEENLIFEEESDSEFSAIEPVICSQYAPGEEMQSDVALDETTTSKSEDSAFGPFLKYCYKKTANIVPDINNEKKMASNGTVEVNTCENKRDNIVISRTAHEANKLNVIEIPSDEEPIDQVEADPDCIPANSLRFEVSKYTGRIHLYSCIHGVETRPTPLFKNFRPEELETGNPSIDDKKFGPKGIKDDSIYRPALVSFVKEWNSLRPIEQSKLYNKPLQLPLAVELCLNESQNHDKEGLLKGGSKKRGTSLDDISRPLPSDAEWKNISIFHGKKERQYLQGWTLTGQPLCKLCQKNCTKKSAREPEFFEDLFCDLECYEEYRLRTSNGYLRMGLAQIEHGICTNCHLDCRKLVRNIKPLSLEKRREFVTRAAPKLAACKNLLEKLISDPTEGNAWHADHIVPVYRGGGECRLENMRTLCIACHAQVTAAQCAERRAERAKAKKQLNHLLANLKTVQEKQKGRDEGRIVDMDLLVNVPGSAYNTTNIKSGRAEELDKALEDVEDPKEATDATPEPEEPQTPIVKPKQKECKPRIPYPERLEKEKMEEQHRKFLSLFKQLHINLPFVEALASMPKYAKFLKDLLSNKKKLKELSTVTLDEHCSAVLKQKLPAKMRDPGRASINLMSYSVYKRLDLGEPTPTRMTLQLADRSVKYPRGIVENMLVKVGNFVFPIDFVILDMDEDEYIPLILGRPFLATSRAIIDVYDGKLTLRTGNLVVTLNIQDSMKRPASQDETCYFLDSIMTTVGSILHNICG</sequence>
<dbReference type="InterPro" id="IPR049730">
    <property type="entry name" value="SNF2/RAD54-like_C"/>
</dbReference>
<reference evidence="5 6" key="1">
    <citation type="submission" date="2024-04" db="EMBL/GenBank/DDBJ databases">
        <title>The reference genome of an endangered Asteraceae, Deinandra increscens subsp. villosa, native to the Central Coast of California.</title>
        <authorList>
            <person name="Guilliams M."/>
            <person name="Hasenstab-Lehman K."/>
            <person name="Meyer R."/>
            <person name="Mcevoy S."/>
        </authorList>
    </citation>
    <scope>NUCLEOTIDE SEQUENCE [LARGE SCALE GENOMIC DNA]</scope>
    <source>
        <tissue evidence="5">Leaf</tissue>
    </source>
</reference>
<dbReference type="InterPro" id="IPR003615">
    <property type="entry name" value="HNH_nuc"/>
</dbReference>
<dbReference type="FunFam" id="3.40.50.10810:FF:000065">
    <property type="entry name" value="SNF2 DNA repair protein, putative"/>
    <property type="match status" value="1"/>
</dbReference>
<evidence type="ECO:0000259" key="4">
    <source>
        <dbReference type="PROSITE" id="PS51194"/>
    </source>
</evidence>
<dbReference type="PANTHER" id="PTHR45766">
    <property type="entry name" value="DNA ANNEALING HELICASE AND ENDONUCLEASE ZRANB3 FAMILY MEMBER"/>
    <property type="match status" value="1"/>
</dbReference>
<protein>
    <recommendedName>
        <fullName evidence="7">DNA annealing helicase and endonuclease ZRANB3</fullName>
    </recommendedName>
</protein>
<dbReference type="GO" id="GO:0043596">
    <property type="term" value="C:nuclear replication fork"/>
    <property type="evidence" value="ECO:0007669"/>
    <property type="project" value="TreeGrafter"/>
</dbReference>
<dbReference type="Pfam" id="PF00176">
    <property type="entry name" value="SNF2-rel_dom"/>
    <property type="match status" value="1"/>
</dbReference>